<keyword evidence="6 8" id="KW-0012">Acyltransferase</keyword>
<feature type="binding site" evidence="8">
    <location>
        <position position="310"/>
    </location>
    <ligand>
        <name>Fe cation</name>
        <dbReference type="ChEBI" id="CHEBI:24875"/>
    </ligand>
</feature>
<keyword evidence="5 8" id="KW-0408">Iron</keyword>
<dbReference type="PANTHER" id="PTHR11735">
    <property type="entry name" value="TRNA N6-ADENOSINE THREONYLCARBAMOYLTRANSFERASE"/>
    <property type="match status" value="1"/>
</dbReference>
<feature type="domain" description="Gcp-like" evidence="9">
    <location>
        <begin position="24"/>
        <end position="316"/>
    </location>
</feature>
<gene>
    <name evidence="8 10" type="primary">tsaD</name>
    <name evidence="10" type="ORF">C5Q98_02825</name>
</gene>
<dbReference type="PANTHER" id="PTHR11735:SF6">
    <property type="entry name" value="TRNA N6-ADENOSINE THREONYLCARBAMOYLTRANSFERASE, MITOCHONDRIAL"/>
    <property type="match status" value="1"/>
</dbReference>
<dbReference type="NCBIfam" id="TIGR00329">
    <property type="entry name" value="gcp_kae1"/>
    <property type="match status" value="1"/>
</dbReference>
<dbReference type="HAMAP" id="MF_01445">
    <property type="entry name" value="TsaD"/>
    <property type="match status" value="1"/>
</dbReference>
<dbReference type="FunFam" id="3.30.420.40:FF:000012">
    <property type="entry name" value="tRNA N6-adenosine threonylcarbamoyltransferase"/>
    <property type="match status" value="1"/>
</dbReference>
<dbReference type="OrthoDB" id="9806197at2"/>
<accession>A0A2S0KMG7</accession>
<dbReference type="AlphaFoldDB" id="A0A2S0KMG7"/>
<evidence type="ECO:0000313" key="11">
    <source>
        <dbReference type="Proteomes" id="UP000237947"/>
    </source>
</evidence>
<dbReference type="Proteomes" id="UP000237947">
    <property type="component" value="Chromosome"/>
</dbReference>
<protein>
    <recommendedName>
        <fullName evidence="8">tRNA N6-adenosine threonylcarbamoyltransferase</fullName>
        <ecNumber evidence="8">2.3.1.234</ecNumber>
    </recommendedName>
    <alternativeName>
        <fullName evidence="8">N6-L-threonylcarbamoyladenine synthase</fullName>
        <shortName evidence="8">t(6)A synthase</shortName>
    </alternativeName>
    <alternativeName>
        <fullName evidence="8">t(6)A37 threonylcarbamoyladenosine biosynthesis protein TsaD</fullName>
    </alternativeName>
    <alternativeName>
        <fullName evidence="8">tRNA threonylcarbamoyladenosine biosynthesis protein TsaD</fullName>
    </alternativeName>
</protein>
<keyword evidence="4 8" id="KW-0479">Metal-binding</keyword>
<dbReference type="InterPro" id="IPR022450">
    <property type="entry name" value="TsaD"/>
</dbReference>
<dbReference type="GO" id="GO:0005737">
    <property type="term" value="C:cytoplasm"/>
    <property type="evidence" value="ECO:0007669"/>
    <property type="project" value="UniProtKB-SubCell"/>
</dbReference>
<dbReference type="GO" id="GO:0061711">
    <property type="term" value="F:tRNA N(6)-L-threonylcarbamoyladenine synthase activity"/>
    <property type="evidence" value="ECO:0007669"/>
    <property type="project" value="UniProtKB-EC"/>
</dbReference>
<comment type="function">
    <text evidence="8">Required for the formation of a threonylcarbamoyl group on adenosine at position 37 (t(6)A37) in tRNAs that read codons beginning with adenine. Is involved in the transfer of the threonylcarbamoyl moiety of threonylcarbamoyl-AMP (TC-AMP) to the N6 group of A37, together with TsaE and TsaB. TsaD likely plays a direct catalytic role in this reaction.</text>
</comment>
<dbReference type="SUPFAM" id="SSF53067">
    <property type="entry name" value="Actin-like ATPase domain"/>
    <property type="match status" value="2"/>
</dbReference>
<feature type="binding site" evidence="8">
    <location>
        <position position="184"/>
    </location>
    <ligand>
        <name>substrate</name>
    </ligand>
</feature>
<dbReference type="Pfam" id="PF00814">
    <property type="entry name" value="TsaD"/>
    <property type="match status" value="1"/>
</dbReference>
<feature type="binding site" evidence="8">
    <location>
        <position position="111"/>
    </location>
    <ligand>
        <name>Fe cation</name>
        <dbReference type="ChEBI" id="CHEBI:24875"/>
    </ligand>
</feature>
<evidence type="ECO:0000256" key="7">
    <source>
        <dbReference type="ARBA" id="ARBA00048117"/>
    </source>
</evidence>
<dbReference type="RefSeq" id="WP_106012214.1">
    <property type="nucleotide sequence ID" value="NZ_CP027226.1"/>
</dbReference>
<dbReference type="NCBIfam" id="TIGR03723">
    <property type="entry name" value="T6A_TsaD_YgjD"/>
    <property type="match status" value="1"/>
</dbReference>
<dbReference type="GO" id="GO:0005506">
    <property type="term" value="F:iron ion binding"/>
    <property type="evidence" value="ECO:0007669"/>
    <property type="project" value="UniProtKB-UniRule"/>
</dbReference>
<evidence type="ECO:0000313" key="10">
    <source>
        <dbReference type="EMBL" id="AVM42230.1"/>
    </source>
</evidence>
<dbReference type="InterPro" id="IPR043129">
    <property type="entry name" value="ATPase_NBD"/>
</dbReference>
<keyword evidence="1 8" id="KW-0963">Cytoplasm</keyword>
<reference evidence="11" key="1">
    <citation type="submission" date="2018-02" db="EMBL/GenBank/DDBJ databases">
        <authorList>
            <person name="Holder M.E."/>
            <person name="Ajami N.J."/>
            <person name="Petrosino J.F."/>
        </authorList>
    </citation>
    <scope>NUCLEOTIDE SEQUENCE [LARGE SCALE GENOMIC DNA]</scope>
    <source>
        <strain evidence="11">CCUG 47711</strain>
    </source>
</reference>
<dbReference type="Gene3D" id="3.30.420.40">
    <property type="match status" value="2"/>
</dbReference>
<comment type="similarity">
    <text evidence="8">Belongs to the KAE1 / TsaD family.</text>
</comment>
<evidence type="ECO:0000256" key="8">
    <source>
        <dbReference type="HAMAP-Rule" id="MF_01445"/>
    </source>
</evidence>
<dbReference type="InterPro" id="IPR017861">
    <property type="entry name" value="KAE1/TsaD"/>
</dbReference>
<dbReference type="EMBL" id="CP027226">
    <property type="protein sequence ID" value="AVM42230.1"/>
    <property type="molecule type" value="Genomic_DNA"/>
</dbReference>
<dbReference type="InterPro" id="IPR000905">
    <property type="entry name" value="Gcp-like_dom"/>
</dbReference>
<organism evidence="10 11">
    <name type="scientific">Fastidiosipila sanguinis</name>
    <dbReference type="NCBI Taxonomy" id="236753"/>
    <lineage>
        <taxon>Bacteria</taxon>
        <taxon>Bacillati</taxon>
        <taxon>Bacillota</taxon>
        <taxon>Clostridia</taxon>
        <taxon>Eubacteriales</taxon>
        <taxon>Oscillospiraceae</taxon>
        <taxon>Fastidiosipila</taxon>
    </lineage>
</organism>
<evidence type="ECO:0000256" key="3">
    <source>
        <dbReference type="ARBA" id="ARBA00022694"/>
    </source>
</evidence>
<keyword evidence="11" id="KW-1185">Reference proteome</keyword>
<dbReference type="PRINTS" id="PR00789">
    <property type="entry name" value="OSIALOPTASE"/>
</dbReference>
<feature type="binding site" evidence="8">
    <location>
        <position position="180"/>
    </location>
    <ligand>
        <name>substrate</name>
    </ligand>
</feature>
<comment type="catalytic activity">
    <reaction evidence="7 8">
        <text>L-threonylcarbamoyladenylate + adenosine(37) in tRNA = N(6)-L-threonylcarbamoyladenosine(37) in tRNA + AMP + H(+)</text>
        <dbReference type="Rhea" id="RHEA:37059"/>
        <dbReference type="Rhea" id="RHEA-COMP:10162"/>
        <dbReference type="Rhea" id="RHEA-COMP:10163"/>
        <dbReference type="ChEBI" id="CHEBI:15378"/>
        <dbReference type="ChEBI" id="CHEBI:73682"/>
        <dbReference type="ChEBI" id="CHEBI:74411"/>
        <dbReference type="ChEBI" id="CHEBI:74418"/>
        <dbReference type="ChEBI" id="CHEBI:456215"/>
        <dbReference type="EC" id="2.3.1.234"/>
    </reaction>
</comment>
<evidence type="ECO:0000256" key="2">
    <source>
        <dbReference type="ARBA" id="ARBA00022679"/>
    </source>
</evidence>
<feature type="binding site" evidence="8">
    <location>
        <begin position="134"/>
        <end position="138"/>
    </location>
    <ligand>
        <name>substrate</name>
    </ligand>
</feature>
<dbReference type="CDD" id="cd24133">
    <property type="entry name" value="ASKHA_NBD_TsaD_bac"/>
    <property type="match status" value="1"/>
</dbReference>
<name>A0A2S0KMG7_9FIRM</name>
<feature type="binding site" evidence="8">
    <location>
        <position position="115"/>
    </location>
    <ligand>
        <name>Fe cation</name>
        <dbReference type="ChEBI" id="CHEBI:24875"/>
    </ligand>
</feature>
<keyword evidence="3 8" id="KW-0819">tRNA processing</keyword>
<comment type="cofactor">
    <cofactor evidence="8">
        <name>Fe(2+)</name>
        <dbReference type="ChEBI" id="CHEBI:29033"/>
    </cofactor>
    <text evidence="8">Binds 1 Fe(2+) ion per subunit.</text>
</comment>
<dbReference type="FunFam" id="3.30.420.40:FF:000040">
    <property type="entry name" value="tRNA N6-adenosine threonylcarbamoyltransferase"/>
    <property type="match status" value="1"/>
</dbReference>
<proteinExistence type="inferred from homology"/>
<evidence type="ECO:0000256" key="4">
    <source>
        <dbReference type="ARBA" id="ARBA00022723"/>
    </source>
</evidence>
<evidence type="ECO:0000256" key="5">
    <source>
        <dbReference type="ARBA" id="ARBA00023004"/>
    </source>
</evidence>
<feature type="binding site" evidence="8">
    <location>
        <position position="167"/>
    </location>
    <ligand>
        <name>substrate</name>
    </ligand>
</feature>
<evidence type="ECO:0000259" key="9">
    <source>
        <dbReference type="Pfam" id="PF00814"/>
    </source>
</evidence>
<comment type="subcellular location">
    <subcellularLocation>
        <location evidence="8">Cytoplasm</location>
    </subcellularLocation>
</comment>
<feature type="binding site" evidence="8">
    <location>
        <position position="282"/>
    </location>
    <ligand>
        <name>substrate</name>
    </ligand>
</feature>
<evidence type="ECO:0000256" key="6">
    <source>
        <dbReference type="ARBA" id="ARBA00023315"/>
    </source>
</evidence>
<keyword evidence="2 8" id="KW-0808">Transferase</keyword>
<dbReference type="EC" id="2.3.1.234" evidence="8"/>
<dbReference type="GO" id="GO:0002949">
    <property type="term" value="P:tRNA threonylcarbamoyladenosine modification"/>
    <property type="evidence" value="ECO:0007669"/>
    <property type="project" value="UniProtKB-UniRule"/>
</dbReference>
<evidence type="ECO:0000256" key="1">
    <source>
        <dbReference type="ARBA" id="ARBA00022490"/>
    </source>
</evidence>
<dbReference type="KEGG" id="fsa:C5Q98_02825"/>
<sequence length="351" mass="37613">MIVLGIESSCDETAMAIVKDGRKLVSSVVASQADLHSKFGGVVPEIASREHIKAITPVLKKVLDEANMSLDDIDAIAVTYGPGLIGALLVGVSYAKALAYASGKPLYAAHHIAGHISANFVAFPELEPPFMSLVVSGGHSHIIQIDDYTDYKIIGRTRDDAAGEAFDKIARAIDLGYPGGPKIDKISQGANSEWLQFPDSHLSGNQLDFSFSGVKTAALNLINQMEMQAKKDNIDVWDKFSKADFCASFQKAIVDVLVEHTVKATETAGLDKIVIAGGVAANSLLRSSFTEACSEKGWKFFAPPMKYCTDNALMIASLGGFMIQAGYEPVDMNLDAKASLDIETFASMKNK</sequence>